<dbReference type="EMBL" id="CYGY02000008">
    <property type="protein sequence ID" value="SIT36237.1"/>
    <property type="molecule type" value="Genomic_DNA"/>
</dbReference>
<protein>
    <submittedName>
        <fullName evidence="1">Uncharacterized protein</fullName>
    </submittedName>
</protein>
<keyword evidence="2" id="KW-1185">Reference proteome</keyword>
<gene>
    <name evidence="1" type="ORF">BN2476_80129</name>
</gene>
<organism evidence="1 2">
    <name type="scientific">Paraburkholderia piptadeniae</name>
    <dbReference type="NCBI Taxonomy" id="1701573"/>
    <lineage>
        <taxon>Bacteria</taxon>
        <taxon>Pseudomonadati</taxon>
        <taxon>Pseudomonadota</taxon>
        <taxon>Betaproteobacteria</taxon>
        <taxon>Burkholderiales</taxon>
        <taxon>Burkholderiaceae</taxon>
        <taxon>Paraburkholderia</taxon>
    </lineage>
</organism>
<evidence type="ECO:0000313" key="2">
    <source>
        <dbReference type="Proteomes" id="UP000195569"/>
    </source>
</evidence>
<sequence>MEAVTDYASTAHTDLCTYAKVFIVAVHLFTFLVRDAIDVSRSVDREPRSRFSASRGAGCVFAGRPLAPLFEKESHTSSCTLLSPAIEPSPDASAARCGYFSHRQWKSRVLPLRFRARCATSSGYS</sequence>
<accession>A0A1N7RMA5</accession>
<comment type="caution">
    <text evidence="1">The sequence shown here is derived from an EMBL/GenBank/DDBJ whole genome shotgun (WGS) entry which is preliminary data.</text>
</comment>
<reference evidence="1" key="1">
    <citation type="submission" date="2016-12" db="EMBL/GenBank/DDBJ databases">
        <authorList>
            <person name="Moulin L."/>
        </authorList>
    </citation>
    <scope>NUCLEOTIDE SEQUENCE [LARGE SCALE GENOMIC DNA]</scope>
    <source>
        <strain evidence="1">STM 7183</strain>
    </source>
</reference>
<dbReference type="AlphaFoldDB" id="A0A1N7RMA5"/>
<name>A0A1N7RMA5_9BURK</name>
<proteinExistence type="predicted"/>
<evidence type="ECO:0000313" key="1">
    <source>
        <dbReference type="EMBL" id="SIT36237.1"/>
    </source>
</evidence>
<dbReference type="Proteomes" id="UP000195569">
    <property type="component" value="Unassembled WGS sequence"/>
</dbReference>